<gene>
    <name evidence="9" type="ORF">E3N88_19284</name>
</gene>
<protein>
    <recommendedName>
        <fullName evidence="8">AP2/ERF domain-containing protein</fullName>
    </recommendedName>
</protein>
<dbReference type="InterPro" id="IPR016177">
    <property type="entry name" value="DNA-bd_dom_sf"/>
</dbReference>
<dbReference type="InterPro" id="IPR044808">
    <property type="entry name" value="ERF_plant"/>
</dbReference>
<organism evidence="9 10">
    <name type="scientific">Mikania micrantha</name>
    <name type="common">bitter vine</name>
    <dbReference type="NCBI Taxonomy" id="192012"/>
    <lineage>
        <taxon>Eukaryota</taxon>
        <taxon>Viridiplantae</taxon>
        <taxon>Streptophyta</taxon>
        <taxon>Embryophyta</taxon>
        <taxon>Tracheophyta</taxon>
        <taxon>Spermatophyta</taxon>
        <taxon>Magnoliopsida</taxon>
        <taxon>eudicotyledons</taxon>
        <taxon>Gunneridae</taxon>
        <taxon>Pentapetalae</taxon>
        <taxon>asterids</taxon>
        <taxon>campanulids</taxon>
        <taxon>Asterales</taxon>
        <taxon>Asteraceae</taxon>
        <taxon>Asteroideae</taxon>
        <taxon>Heliantheae alliance</taxon>
        <taxon>Eupatorieae</taxon>
        <taxon>Mikania</taxon>
    </lineage>
</organism>
<dbReference type="GO" id="GO:0006952">
    <property type="term" value="P:defense response"/>
    <property type="evidence" value="ECO:0007669"/>
    <property type="project" value="UniProtKB-KW"/>
</dbReference>
<keyword evidence="5" id="KW-0804">Transcription</keyword>
<evidence type="ECO:0000256" key="7">
    <source>
        <dbReference type="SAM" id="MobiDB-lite"/>
    </source>
</evidence>
<dbReference type="SMART" id="SM00380">
    <property type="entry name" value="AP2"/>
    <property type="match status" value="1"/>
</dbReference>
<dbReference type="Proteomes" id="UP000326396">
    <property type="component" value="Linkage Group LG18"/>
</dbReference>
<keyword evidence="3" id="KW-0805">Transcription regulation</keyword>
<dbReference type="PANTHER" id="PTHR31190">
    <property type="entry name" value="DNA-BINDING DOMAIN"/>
    <property type="match status" value="1"/>
</dbReference>
<evidence type="ECO:0000256" key="2">
    <source>
        <dbReference type="ARBA" id="ARBA00022821"/>
    </source>
</evidence>
<dbReference type="InterPro" id="IPR001471">
    <property type="entry name" value="AP2/ERF_dom"/>
</dbReference>
<comment type="subcellular location">
    <subcellularLocation>
        <location evidence="1">Nucleus</location>
    </subcellularLocation>
</comment>
<keyword evidence="4" id="KW-0238">DNA-binding</keyword>
<evidence type="ECO:0000256" key="1">
    <source>
        <dbReference type="ARBA" id="ARBA00004123"/>
    </source>
</evidence>
<dbReference type="SUPFAM" id="SSF54171">
    <property type="entry name" value="DNA-binding domain"/>
    <property type="match status" value="1"/>
</dbReference>
<dbReference type="CDD" id="cd00018">
    <property type="entry name" value="AP2"/>
    <property type="match status" value="1"/>
</dbReference>
<dbReference type="FunFam" id="3.30.730.10:FF:000001">
    <property type="entry name" value="Ethylene-responsive transcription factor 2"/>
    <property type="match status" value="1"/>
</dbReference>
<dbReference type="Gene3D" id="3.30.730.10">
    <property type="entry name" value="AP2/ERF domain"/>
    <property type="match status" value="1"/>
</dbReference>
<dbReference type="PROSITE" id="PS51032">
    <property type="entry name" value="AP2_ERF"/>
    <property type="match status" value="1"/>
</dbReference>
<dbReference type="OrthoDB" id="552345at2759"/>
<keyword evidence="6" id="KW-0539">Nucleus</keyword>
<dbReference type="AlphaFoldDB" id="A0A5N6NQH0"/>
<dbReference type="InterPro" id="IPR036955">
    <property type="entry name" value="AP2/ERF_dom_sf"/>
</dbReference>
<proteinExistence type="predicted"/>
<dbReference type="EMBL" id="SZYD01000010">
    <property type="protein sequence ID" value="KAD4982613.1"/>
    <property type="molecule type" value="Genomic_DNA"/>
</dbReference>
<keyword evidence="10" id="KW-1185">Reference proteome</keyword>
<dbReference type="Pfam" id="PF00847">
    <property type="entry name" value="AP2"/>
    <property type="match status" value="1"/>
</dbReference>
<feature type="domain" description="AP2/ERF" evidence="8">
    <location>
        <begin position="52"/>
        <end position="110"/>
    </location>
</feature>
<dbReference type="GO" id="GO:0003677">
    <property type="term" value="F:DNA binding"/>
    <property type="evidence" value="ECO:0007669"/>
    <property type="project" value="UniProtKB-KW"/>
</dbReference>
<evidence type="ECO:0000256" key="4">
    <source>
        <dbReference type="ARBA" id="ARBA00023125"/>
    </source>
</evidence>
<keyword evidence="2" id="KW-0611">Plant defense</keyword>
<evidence type="ECO:0000313" key="10">
    <source>
        <dbReference type="Proteomes" id="UP000326396"/>
    </source>
</evidence>
<dbReference type="PANTHER" id="PTHR31190:SF250">
    <property type="entry name" value="TRANSCRIPTION FACTOR AP2-EREBP FAMILY"/>
    <property type="match status" value="1"/>
</dbReference>
<dbReference type="GO" id="GO:0009873">
    <property type="term" value="P:ethylene-activated signaling pathway"/>
    <property type="evidence" value="ECO:0007669"/>
    <property type="project" value="InterPro"/>
</dbReference>
<dbReference type="PRINTS" id="PR00367">
    <property type="entry name" value="ETHRSPELEMNT"/>
</dbReference>
<comment type="caution">
    <text evidence="9">The sequence shown here is derived from an EMBL/GenBank/DDBJ whole genome shotgun (WGS) entry which is preliminary data.</text>
</comment>
<evidence type="ECO:0000313" key="9">
    <source>
        <dbReference type="EMBL" id="KAD4982613.1"/>
    </source>
</evidence>
<evidence type="ECO:0000256" key="6">
    <source>
        <dbReference type="ARBA" id="ARBA00023242"/>
    </source>
</evidence>
<feature type="region of interest" description="Disordered" evidence="7">
    <location>
        <begin position="124"/>
        <end position="144"/>
    </location>
</feature>
<evidence type="ECO:0000259" key="8">
    <source>
        <dbReference type="PROSITE" id="PS51032"/>
    </source>
</evidence>
<name>A0A5N6NQH0_9ASTR</name>
<evidence type="ECO:0000256" key="5">
    <source>
        <dbReference type="ARBA" id="ARBA00023163"/>
    </source>
</evidence>
<dbReference type="GO" id="GO:0005634">
    <property type="term" value="C:nucleus"/>
    <property type="evidence" value="ECO:0007669"/>
    <property type="project" value="UniProtKB-SubCell"/>
</dbReference>
<sequence>MSNVAPNILPTMSPSGDLRTTSQQLFTGETDLAKKRKGPETHELDHGSEWVCYRGVRRRPWGKFAAEIRNPKKKSARLWLGTFDTSQEAALAYDKAAFSFHGRRAKVNFPHLIGSLDNQVIVREPQSSGARPEDPEKCDDDPQL</sequence>
<dbReference type="GO" id="GO:0003700">
    <property type="term" value="F:DNA-binding transcription factor activity"/>
    <property type="evidence" value="ECO:0007669"/>
    <property type="project" value="InterPro"/>
</dbReference>
<evidence type="ECO:0000256" key="3">
    <source>
        <dbReference type="ARBA" id="ARBA00023015"/>
    </source>
</evidence>
<feature type="region of interest" description="Disordered" evidence="7">
    <location>
        <begin position="1"/>
        <end position="20"/>
    </location>
</feature>
<accession>A0A5N6NQH0</accession>
<reference evidence="9 10" key="1">
    <citation type="submission" date="2019-05" db="EMBL/GenBank/DDBJ databases">
        <title>Mikania micrantha, genome provides insights into the molecular mechanism of rapid growth.</title>
        <authorList>
            <person name="Liu B."/>
        </authorList>
    </citation>
    <scope>NUCLEOTIDE SEQUENCE [LARGE SCALE GENOMIC DNA]</scope>
    <source>
        <strain evidence="9">NLD-2019</strain>
        <tissue evidence="9">Leaf</tissue>
    </source>
</reference>